<dbReference type="PANTHER" id="PTHR33221">
    <property type="entry name" value="WINGED HELIX-TURN-HELIX TRANSCRIPTIONAL REGULATOR, RRF2 FAMILY"/>
    <property type="match status" value="1"/>
</dbReference>
<protein>
    <submittedName>
        <fullName evidence="1">Rrf2 family transcriptional regulator</fullName>
    </submittedName>
</protein>
<dbReference type="GO" id="GO:0003700">
    <property type="term" value="F:DNA-binding transcription factor activity"/>
    <property type="evidence" value="ECO:0007669"/>
    <property type="project" value="TreeGrafter"/>
</dbReference>
<dbReference type="InterPro" id="IPR000944">
    <property type="entry name" value="Tscrpt_reg_Rrf2"/>
</dbReference>
<dbReference type="InterPro" id="IPR036390">
    <property type="entry name" value="WH_DNA-bd_sf"/>
</dbReference>
<dbReference type="PANTHER" id="PTHR33221:SF15">
    <property type="entry name" value="HTH-TYPE TRANSCRIPTIONAL REGULATOR YWGB-RELATED"/>
    <property type="match status" value="1"/>
</dbReference>
<sequence>MPNLIHASESSTLALHAALLLARAEGRLTTAAIARQLGASAAHLAKVMARLEKAGLVRSVRGPGGGYALARPARTITLLEIYTAVEGPLTAGRCLFRVPTCNGGGCPLGAFFRNVSRTVADRLARTRLADVRIHLR</sequence>
<comment type="caution">
    <text evidence="1">The sequence shown here is derived from an EMBL/GenBank/DDBJ whole genome shotgun (WGS) entry which is preliminary data.</text>
</comment>
<dbReference type="InterPro" id="IPR036388">
    <property type="entry name" value="WH-like_DNA-bd_sf"/>
</dbReference>
<dbReference type="Gene3D" id="1.10.10.10">
    <property type="entry name" value="Winged helix-like DNA-binding domain superfamily/Winged helix DNA-binding domain"/>
    <property type="match status" value="1"/>
</dbReference>
<dbReference type="PROSITE" id="PS51197">
    <property type="entry name" value="HTH_RRF2_2"/>
    <property type="match status" value="1"/>
</dbReference>
<reference evidence="1" key="1">
    <citation type="journal article" date="2020" name="mSystems">
        <title>Genome- and Community-Level Interaction Insights into Carbon Utilization and Element Cycling Functions of Hydrothermarchaeota in Hydrothermal Sediment.</title>
        <authorList>
            <person name="Zhou Z."/>
            <person name="Liu Y."/>
            <person name="Xu W."/>
            <person name="Pan J."/>
            <person name="Luo Z.H."/>
            <person name="Li M."/>
        </authorList>
    </citation>
    <scope>NUCLEOTIDE SEQUENCE [LARGE SCALE GENOMIC DNA]</scope>
    <source>
        <strain evidence="1">SpSt-488</strain>
    </source>
</reference>
<accession>A0A7C4CBC0</accession>
<name>A0A7C4CBC0_UNCW3</name>
<organism evidence="1">
    <name type="scientific">candidate division WOR-3 bacterium</name>
    <dbReference type="NCBI Taxonomy" id="2052148"/>
    <lineage>
        <taxon>Bacteria</taxon>
        <taxon>Bacteria division WOR-3</taxon>
    </lineage>
</organism>
<dbReference type="NCBIfam" id="TIGR00738">
    <property type="entry name" value="rrf2_super"/>
    <property type="match status" value="1"/>
</dbReference>
<dbReference type="Pfam" id="PF02082">
    <property type="entry name" value="Rrf2"/>
    <property type="match status" value="1"/>
</dbReference>
<dbReference type="PROSITE" id="PS01332">
    <property type="entry name" value="HTH_RRF2_1"/>
    <property type="match status" value="1"/>
</dbReference>
<proteinExistence type="predicted"/>
<dbReference type="SUPFAM" id="SSF46785">
    <property type="entry name" value="Winged helix' DNA-binding domain"/>
    <property type="match status" value="1"/>
</dbReference>
<dbReference type="EMBL" id="DSUT01000123">
    <property type="protein sequence ID" value="HGK28472.1"/>
    <property type="molecule type" value="Genomic_DNA"/>
</dbReference>
<evidence type="ECO:0000313" key="1">
    <source>
        <dbReference type="EMBL" id="HGK28472.1"/>
    </source>
</evidence>
<dbReference type="GO" id="GO:0005829">
    <property type="term" value="C:cytosol"/>
    <property type="evidence" value="ECO:0007669"/>
    <property type="project" value="TreeGrafter"/>
</dbReference>
<dbReference type="AlphaFoldDB" id="A0A7C4CBC0"/>
<gene>
    <name evidence="1" type="ORF">ENS41_05900</name>
</gene>
<dbReference type="InterPro" id="IPR030489">
    <property type="entry name" value="TR_Rrf2-type_CS"/>
</dbReference>